<keyword evidence="4" id="KW-0805">Transcription regulation</keyword>
<feature type="domain" description="BHLH" evidence="8">
    <location>
        <begin position="592"/>
        <end position="641"/>
    </location>
</feature>
<sequence>MMNDEIDAFHKNRDVVPLNISEGMEESDEDNEQPVFDFEYLRAKFGGVEDEMLDDADEEEQERVVWGKKKDMYGADVDYEDFGLEDASQDETDREPTFEEILDHGKPTAKAFLDKGIKDEDGMTYEIVKKDLNALTKEEQMDVVYSSAPELIGLLSELNDALEQLENKVNPLLTRGRESAKKGGMHYLEVKQLLLQSFCQAITFYLLLKSEGQPVRDHPVVSRLVEIKSLLDKVKEMDEKLPFDVEDIVNKDVNNMTIMKLVEENAALESDSFTNSQVFPTISSEKQAIVEPVKAADLNTLTLKNTKAHHKHQDKQMGSQSMEMLKVRASLEEKLKQKGVFGSVAPTSVGIREHVQPVNRQLETLDDFVDDAMEKDAHSDKISRQLIRSNKRKVISGDDDIPKRDDIGERRRKHELRVLAGAGIEPIDDFEDETADLSSDGIADVNGESDADSDLEYYKQVEQEHAAKLAAKSDKYSRTREVSSLTDTTVDGKRHISNQMEKNRGLTRARKKLIKNPRKKYKQKVEIFIAIFCVLEVGLGLDIKVKIFLTDSDADFVLRGEEIIDQKMMQHKRATISLEQSSFMELMPKRLKTADVPLSSKQEKKDKVSERISALQQIVSPFGKTDTASVLLEAMEYIQFLHEQVKEFICRRLKIRPKAFT</sequence>
<evidence type="ECO:0000256" key="4">
    <source>
        <dbReference type="ARBA" id="ARBA00023015"/>
    </source>
</evidence>
<dbReference type="InterPro" id="IPR018972">
    <property type="entry name" value="Sas10_C_dom"/>
</dbReference>
<dbReference type="CDD" id="cd11393">
    <property type="entry name" value="bHLH_AtbHLH_like"/>
    <property type="match status" value="1"/>
</dbReference>
<name>A0ABR0U3H3_REHGL</name>
<reference evidence="9 10" key="1">
    <citation type="journal article" date="2021" name="Comput. Struct. Biotechnol. J.">
        <title>De novo genome assembly of the potent medicinal plant Rehmannia glutinosa using nanopore technology.</title>
        <authorList>
            <person name="Ma L."/>
            <person name="Dong C."/>
            <person name="Song C."/>
            <person name="Wang X."/>
            <person name="Zheng X."/>
            <person name="Niu Y."/>
            <person name="Chen S."/>
            <person name="Feng W."/>
        </authorList>
    </citation>
    <scope>NUCLEOTIDE SEQUENCE [LARGE SCALE GENOMIC DNA]</scope>
    <source>
        <strain evidence="9">DH-2019</strain>
    </source>
</reference>
<evidence type="ECO:0000256" key="2">
    <source>
        <dbReference type="ARBA" id="ARBA00010979"/>
    </source>
</evidence>
<dbReference type="EMBL" id="JABTTQ020003483">
    <property type="protein sequence ID" value="KAK6116760.1"/>
    <property type="molecule type" value="Genomic_DNA"/>
</dbReference>
<evidence type="ECO:0000256" key="3">
    <source>
        <dbReference type="ARBA" id="ARBA00022553"/>
    </source>
</evidence>
<dbReference type="InterPro" id="IPR011598">
    <property type="entry name" value="bHLH_dom"/>
</dbReference>
<protein>
    <recommendedName>
        <fullName evidence="8">BHLH domain-containing protein</fullName>
    </recommendedName>
</protein>
<dbReference type="InterPro" id="IPR007146">
    <property type="entry name" value="Sas10/Utp3/C1D"/>
</dbReference>
<proteinExistence type="inferred from homology"/>
<dbReference type="Pfam" id="PF04000">
    <property type="entry name" value="Sas10_Utp3"/>
    <property type="match status" value="1"/>
</dbReference>
<dbReference type="SUPFAM" id="SSF47459">
    <property type="entry name" value="HLH, helix-loop-helix DNA-binding domain"/>
    <property type="match status" value="1"/>
</dbReference>
<dbReference type="PANTHER" id="PTHR13237">
    <property type="entry name" value="SOMETHING ABOUT SILENCING PROTEIN 10-RELATED"/>
    <property type="match status" value="1"/>
</dbReference>
<dbReference type="SMART" id="SM00353">
    <property type="entry name" value="HLH"/>
    <property type="match status" value="1"/>
</dbReference>
<keyword evidence="7" id="KW-0175">Coiled coil</keyword>
<evidence type="ECO:0000256" key="7">
    <source>
        <dbReference type="SAM" id="Coils"/>
    </source>
</evidence>
<keyword evidence="3" id="KW-0597">Phosphoprotein</keyword>
<evidence type="ECO:0000259" key="8">
    <source>
        <dbReference type="PROSITE" id="PS50888"/>
    </source>
</evidence>
<evidence type="ECO:0000313" key="9">
    <source>
        <dbReference type="EMBL" id="KAK6116760.1"/>
    </source>
</evidence>
<keyword evidence="10" id="KW-1185">Reference proteome</keyword>
<gene>
    <name evidence="9" type="ORF">DH2020_049493</name>
</gene>
<comment type="caution">
    <text evidence="9">The sequence shown here is derived from an EMBL/GenBank/DDBJ whole genome shotgun (WGS) entry which is preliminary data.</text>
</comment>
<accession>A0ABR0U3H3</accession>
<dbReference type="PANTHER" id="PTHR13237:SF8">
    <property type="entry name" value="SOMETHING ABOUT SILENCING PROTEIN 10"/>
    <property type="match status" value="1"/>
</dbReference>
<dbReference type="Pfam" id="PF09368">
    <property type="entry name" value="Sas10"/>
    <property type="match status" value="1"/>
</dbReference>
<keyword evidence="6" id="KW-0539">Nucleus</keyword>
<dbReference type="Gene3D" id="4.10.280.10">
    <property type="entry name" value="Helix-loop-helix DNA-binding domain"/>
    <property type="match status" value="1"/>
</dbReference>
<keyword evidence="5" id="KW-0804">Transcription</keyword>
<evidence type="ECO:0000256" key="1">
    <source>
        <dbReference type="ARBA" id="ARBA00004123"/>
    </source>
</evidence>
<comment type="similarity">
    <text evidence="2">Belongs to the SAS10 family.</text>
</comment>
<dbReference type="InterPro" id="IPR036638">
    <property type="entry name" value="HLH_DNA-bd_sf"/>
</dbReference>
<evidence type="ECO:0000256" key="5">
    <source>
        <dbReference type="ARBA" id="ARBA00023163"/>
    </source>
</evidence>
<dbReference type="PROSITE" id="PS50888">
    <property type="entry name" value="BHLH"/>
    <property type="match status" value="1"/>
</dbReference>
<organism evidence="9 10">
    <name type="scientific">Rehmannia glutinosa</name>
    <name type="common">Chinese foxglove</name>
    <dbReference type="NCBI Taxonomy" id="99300"/>
    <lineage>
        <taxon>Eukaryota</taxon>
        <taxon>Viridiplantae</taxon>
        <taxon>Streptophyta</taxon>
        <taxon>Embryophyta</taxon>
        <taxon>Tracheophyta</taxon>
        <taxon>Spermatophyta</taxon>
        <taxon>Magnoliopsida</taxon>
        <taxon>eudicotyledons</taxon>
        <taxon>Gunneridae</taxon>
        <taxon>Pentapetalae</taxon>
        <taxon>asterids</taxon>
        <taxon>lamiids</taxon>
        <taxon>Lamiales</taxon>
        <taxon>Orobanchaceae</taxon>
        <taxon>Rehmannieae</taxon>
        <taxon>Rehmannia</taxon>
    </lineage>
</organism>
<evidence type="ECO:0000313" key="10">
    <source>
        <dbReference type="Proteomes" id="UP001318860"/>
    </source>
</evidence>
<comment type="subcellular location">
    <subcellularLocation>
        <location evidence="1">Nucleus</location>
    </subcellularLocation>
</comment>
<dbReference type="InterPro" id="IPR045239">
    <property type="entry name" value="bHLH95_bHLH"/>
</dbReference>
<dbReference type="Proteomes" id="UP001318860">
    <property type="component" value="Unassembled WGS sequence"/>
</dbReference>
<feature type="coiled-coil region" evidence="7">
    <location>
        <begin position="148"/>
        <end position="175"/>
    </location>
</feature>
<evidence type="ECO:0000256" key="6">
    <source>
        <dbReference type="ARBA" id="ARBA00023242"/>
    </source>
</evidence>